<dbReference type="AlphaFoldDB" id="A0A1F8DII8"/>
<comment type="caution">
    <text evidence="2">The sequence shown here is derived from an EMBL/GenBank/DDBJ whole genome shotgun (WGS) entry which is preliminary data.</text>
</comment>
<accession>A0A1F8DII8</accession>
<proteinExistence type="predicted"/>
<feature type="transmembrane region" description="Helical" evidence="1">
    <location>
        <begin position="28"/>
        <end position="49"/>
    </location>
</feature>
<evidence type="ECO:0000256" key="1">
    <source>
        <dbReference type="SAM" id="Phobius"/>
    </source>
</evidence>
<sequence length="311" mass="34673">MSPARVRHRRVSKFRSKYTKKNFNFKRIFLVFSLAVFLVLSFIVVALLLNKNKINMAVGGKTGAVYVSSFDFEAKKITTFVIPATAELEVSRSLGKWKAKSLWQLGINEKLGGTLLSETVTRNFHFPIFLWADNLALGFSEGGVAKALTALFAPYKTNLGIMDRIRLFFIAVTVKSFDREVTDLSKTSYLRKTKLADGEEGYVVTKNLPQELIYLFTETLINEKETRVEIIDLTGTYGVSEGVGATVEVLGAKILATTKGPPNDSDCLVLGKDRLIVGKIAKVFSCKEGKGNDNDRFDIQIKIGKKFAQRF</sequence>
<reference evidence="2 3" key="1">
    <citation type="journal article" date="2016" name="Nat. Commun.">
        <title>Thousands of microbial genomes shed light on interconnected biogeochemical processes in an aquifer system.</title>
        <authorList>
            <person name="Anantharaman K."/>
            <person name="Brown C.T."/>
            <person name="Hug L.A."/>
            <person name="Sharon I."/>
            <person name="Castelle C.J."/>
            <person name="Probst A.J."/>
            <person name="Thomas B.C."/>
            <person name="Singh A."/>
            <person name="Wilkins M.J."/>
            <person name="Karaoz U."/>
            <person name="Brodie E.L."/>
            <person name="Williams K.H."/>
            <person name="Hubbard S.S."/>
            <person name="Banfield J.F."/>
        </authorList>
    </citation>
    <scope>NUCLEOTIDE SEQUENCE [LARGE SCALE GENOMIC DNA]</scope>
</reference>
<keyword evidence="1" id="KW-0472">Membrane</keyword>
<organism evidence="2 3">
    <name type="scientific">Candidatus Woesebacteria bacterium RIFOXYD1_FULL_40_21</name>
    <dbReference type="NCBI Taxonomy" id="1802549"/>
    <lineage>
        <taxon>Bacteria</taxon>
        <taxon>Candidatus Woeseibacteriota</taxon>
    </lineage>
</organism>
<dbReference type="EMBL" id="MGIJ01000005">
    <property type="protein sequence ID" value="OGM88423.1"/>
    <property type="molecule type" value="Genomic_DNA"/>
</dbReference>
<evidence type="ECO:0000313" key="3">
    <source>
        <dbReference type="Proteomes" id="UP000178803"/>
    </source>
</evidence>
<evidence type="ECO:0000313" key="2">
    <source>
        <dbReference type="EMBL" id="OGM88423.1"/>
    </source>
</evidence>
<keyword evidence="1" id="KW-1133">Transmembrane helix</keyword>
<dbReference type="Proteomes" id="UP000178803">
    <property type="component" value="Unassembled WGS sequence"/>
</dbReference>
<keyword evidence="1" id="KW-0812">Transmembrane</keyword>
<protein>
    <submittedName>
        <fullName evidence="2">Uncharacterized protein</fullName>
    </submittedName>
</protein>
<name>A0A1F8DII8_9BACT</name>
<gene>
    <name evidence="2" type="ORF">A2614_01945</name>
</gene>